<sequence>MLLLHGECGRNANFMQENMQLDFLTEHIQDQICFCDLSCYVRTPQNEEVVLGTFNEDPTPSIHAVARMVDVSRSTIQRIIRDNRQHAYHYRHVQNLMSENYPARVNFCTWLLQKCDENPRFVYKVLFTNEPSFSRGGTFNAHNYHIWAKENPHAITVRSFQRRFSVEPFELPAKVTGEIYANFLEEDLPEPLDNVLLAQIINMWF</sequence>
<dbReference type="OrthoDB" id="6622349at2759"/>
<keyword evidence="2" id="KW-1185">Reference proteome</keyword>
<dbReference type="AlphaFoldDB" id="A0A482W583"/>
<comment type="caution">
    <text evidence="1">The sequence shown here is derived from an EMBL/GenBank/DDBJ whole genome shotgun (WGS) entry which is preliminary data.</text>
</comment>
<dbReference type="STRING" id="1661398.A0A482W583"/>
<dbReference type="Gene3D" id="3.30.420.10">
    <property type="entry name" value="Ribonuclease H-like superfamily/Ribonuclease H"/>
    <property type="match status" value="1"/>
</dbReference>
<gene>
    <name evidence="1" type="ORF">BDFB_013122</name>
</gene>
<accession>A0A482W583</accession>
<dbReference type="Proteomes" id="UP000292052">
    <property type="component" value="Unassembled WGS sequence"/>
</dbReference>
<evidence type="ECO:0000313" key="2">
    <source>
        <dbReference type="Proteomes" id="UP000292052"/>
    </source>
</evidence>
<dbReference type="PANTHER" id="PTHR47326">
    <property type="entry name" value="TRANSPOSABLE ELEMENT TC3 TRANSPOSASE-LIKE PROTEIN"/>
    <property type="match status" value="1"/>
</dbReference>
<dbReference type="EMBL" id="QDEB01027689">
    <property type="protein sequence ID" value="RZC40244.1"/>
    <property type="molecule type" value="Genomic_DNA"/>
</dbReference>
<dbReference type="PANTHER" id="PTHR47326:SF1">
    <property type="entry name" value="HTH PSQ-TYPE DOMAIN-CONTAINING PROTEIN"/>
    <property type="match status" value="1"/>
</dbReference>
<evidence type="ECO:0000313" key="1">
    <source>
        <dbReference type="EMBL" id="RZC40244.1"/>
    </source>
</evidence>
<protein>
    <submittedName>
        <fullName evidence="1">Uncharacterized protein</fullName>
    </submittedName>
</protein>
<proteinExistence type="predicted"/>
<dbReference type="InterPro" id="IPR036397">
    <property type="entry name" value="RNaseH_sf"/>
</dbReference>
<name>A0A482W583_ASBVE</name>
<reference evidence="1 2" key="1">
    <citation type="submission" date="2017-03" db="EMBL/GenBank/DDBJ databases">
        <title>Genome of the blue death feigning beetle - Asbolus verrucosus.</title>
        <authorList>
            <person name="Rider S.D."/>
        </authorList>
    </citation>
    <scope>NUCLEOTIDE SEQUENCE [LARGE SCALE GENOMIC DNA]</scope>
    <source>
        <strain evidence="1">Butters</strain>
        <tissue evidence="1">Head and leg muscle</tissue>
    </source>
</reference>
<dbReference type="GO" id="GO:0003676">
    <property type="term" value="F:nucleic acid binding"/>
    <property type="evidence" value="ECO:0007669"/>
    <property type="project" value="InterPro"/>
</dbReference>
<organism evidence="1 2">
    <name type="scientific">Asbolus verrucosus</name>
    <name type="common">Desert ironclad beetle</name>
    <dbReference type="NCBI Taxonomy" id="1661398"/>
    <lineage>
        <taxon>Eukaryota</taxon>
        <taxon>Metazoa</taxon>
        <taxon>Ecdysozoa</taxon>
        <taxon>Arthropoda</taxon>
        <taxon>Hexapoda</taxon>
        <taxon>Insecta</taxon>
        <taxon>Pterygota</taxon>
        <taxon>Neoptera</taxon>
        <taxon>Endopterygota</taxon>
        <taxon>Coleoptera</taxon>
        <taxon>Polyphaga</taxon>
        <taxon>Cucujiformia</taxon>
        <taxon>Tenebrionidae</taxon>
        <taxon>Pimeliinae</taxon>
        <taxon>Asbolus</taxon>
    </lineage>
</organism>